<protein>
    <submittedName>
        <fullName evidence="3">Uncharacterized protein</fullName>
    </submittedName>
</protein>
<dbReference type="OrthoDB" id="270720at2759"/>
<keyword evidence="1" id="KW-0677">Repeat</keyword>
<dbReference type="EMBL" id="BRYA01000024">
    <property type="protein sequence ID" value="GMI32952.1"/>
    <property type="molecule type" value="Genomic_DNA"/>
</dbReference>
<name>A0A9W7G5I3_9STRA</name>
<dbReference type="Pfam" id="PF02493">
    <property type="entry name" value="MORN"/>
    <property type="match status" value="3"/>
</dbReference>
<evidence type="ECO:0000313" key="3">
    <source>
        <dbReference type="EMBL" id="GMI32952.1"/>
    </source>
</evidence>
<sequence>MKQCGHYCYPSNLPSCCSCSDVRPVEDFYESYVDGVGFAKTAERGDHYCGVCNTKNYDKWVERVGRELKRKQDEDAAKLAEEMERMRVEEEDREKAQQLNEDEDQRVEYRNGDVYVGRLKDGKRHGYGRMDYGDNEMDMLSYEGMWKDGSHEGMGLKRWMDDMWYEGEWKAGMMHGKGICHQNEIDVMEGLFEEDEFCG</sequence>
<evidence type="ECO:0000313" key="4">
    <source>
        <dbReference type="Proteomes" id="UP001165065"/>
    </source>
</evidence>
<dbReference type="SUPFAM" id="SSF82185">
    <property type="entry name" value="Histone H3 K4-specific methyltransferase SET7/9 N-terminal domain"/>
    <property type="match status" value="1"/>
</dbReference>
<proteinExistence type="predicted"/>
<keyword evidence="2" id="KW-0175">Coiled coil</keyword>
<evidence type="ECO:0000256" key="1">
    <source>
        <dbReference type="ARBA" id="ARBA00022737"/>
    </source>
</evidence>
<organism evidence="3 4">
    <name type="scientific">Triparma columacea</name>
    <dbReference type="NCBI Taxonomy" id="722753"/>
    <lineage>
        <taxon>Eukaryota</taxon>
        <taxon>Sar</taxon>
        <taxon>Stramenopiles</taxon>
        <taxon>Ochrophyta</taxon>
        <taxon>Bolidophyceae</taxon>
        <taxon>Parmales</taxon>
        <taxon>Triparmaceae</taxon>
        <taxon>Triparma</taxon>
    </lineage>
</organism>
<dbReference type="Proteomes" id="UP001165065">
    <property type="component" value="Unassembled WGS sequence"/>
</dbReference>
<dbReference type="SMART" id="SM00698">
    <property type="entry name" value="MORN"/>
    <property type="match status" value="3"/>
</dbReference>
<dbReference type="AlphaFoldDB" id="A0A9W7G5I3"/>
<dbReference type="InterPro" id="IPR003409">
    <property type="entry name" value="MORN"/>
</dbReference>
<keyword evidence="4" id="KW-1185">Reference proteome</keyword>
<accession>A0A9W7G5I3</accession>
<gene>
    <name evidence="3" type="ORF">TrCOL_g2960</name>
</gene>
<feature type="coiled-coil region" evidence="2">
    <location>
        <begin position="69"/>
        <end position="106"/>
    </location>
</feature>
<reference evidence="4" key="1">
    <citation type="journal article" date="2023" name="Commun. Biol.">
        <title>Genome analysis of Parmales, the sister group of diatoms, reveals the evolutionary specialization of diatoms from phago-mixotrophs to photoautotrophs.</title>
        <authorList>
            <person name="Ban H."/>
            <person name="Sato S."/>
            <person name="Yoshikawa S."/>
            <person name="Yamada K."/>
            <person name="Nakamura Y."/>
            <person name="Ichinomiya M."/>
            <person name="Sato N."/>
            <person name="Blanc-Mathieu R."/>
            <person name="Endo H."/>
            <person name="Kuwata A."/>
            <person name="Ogata H."/>
        </authorList>
    </citation>
    <scope>NUCLEOTIDE SEQUENCE [LARGE SCALE GENOMIC DNA]</scope>
</reference>
<dbReference type="PANTHER" id="PTHR23084">
    <property type="entry name" value="PHOSPHATIDYLINOSITOL-4-PHOSPHATE 5-KINASE RELATED"/>
    <property type="match status" value="1"/>
</dbReference>
<dbReference type="PANTHER" id="PTHR23084:SF263">
    <property type="entry name" value="MORN REPEAT-CONTAINING PROTEIN 1"/>
    <property type="match status" value="1"/>
</dbReference>
<evidence type="ECO:0000256" key="2">
    <source>
        <dbReference type="SAM" id="Coils"/>
    </source>
</evidence>
<comment type="caution">
    <text evidence="3">The sequence shown here is derived from an EMBL/GenBank/DDBJ whole genome shotgun (WGS) entry which is preliminary data.</text>
</comment>
<dbReference type="Gene3D" id="2.20.110.10">
    <property type="entry name" value="Histone H3 K4-specific methyltransferase SET7/9 N-terminal domain"/>
    <property type="match status" value="1"/>
</dbReference>